<proteinExistence type="predicted"/>
<dbReference type="Proteomes" id="UP000298616">
    <property type="component" value="Chromosome"/>
</dbReference>
<dbReference type="InterPro" id="IPR032809">
    <property type="entry name" value="Put_HupE_UreJ"/>
</dbReference>
<dbReference type="OrthoDB" id="9808870at2"/>
<feature type="transmembrane region" description="Helical" evidence="1">
    <location>
        <begin position="172"/>
        <end position="188"/>
    </location>
</feature>
<dbReference type="Pfam" id="PF13795">
    <property type="entry name" value="HupE_UreJ_2"/>
    <property type="match status" value="1"/>
</dbReference>
<feature type="transmembrane region" description="Helical" evidence="1">
    <location>
        <begin position="20"/>
        <end position="36"/>
    </location>
</feature>
<evidence type="ECO:0000313" key="3">
    <source>
        <dbReference type="Proteomes" id="UP000298616"/>
    </source>
</evidence>
<evidence type="ECO:0000313" key="2">
    <source>
        <dbReference type="EMBL" id="QCK13491.1"/>
    </source>
</evidence>
<gene>
    <name evidence="2" type="ORF">DCC35_01340</name>
</gene>
<dbReference type="RefSeq" id="WP_137089086.1">
    <property type="nucleotide sequence ID" value="NZ_CP028923.1"/>
</dbReference>
<feature type="transmembrane region" description="Helical" evidence="1">
    <location>
        <begin position="145"/>
        <end position="165"/>
    </location>
</feature>
<sequence length="189" mass="21204">MDNFLLYFELGLRHILDINGYDHILFVIALGIIFMFRDWKRVLVLVTAFTVGHSITLALSAFDLIDYDHRKIEKLIVLTILVTAVANLFRKKYSENKKLVSMNSVLALFFGLIHGLGFSTYFKTLLGREKSIIGPLFAFNIGLEVGQIIVVLAVLITTSLFVNLAGVRRRDWVLIISSAVAGIAVSFLI</sequence>
<dbReference type="KEGG" id="fpf:DCC35_01340"/>
<feature type="transmembrane region" description="Helical" evidence="1">
    <location>
        <begin position="43"/>
        <end position="62"/>
    </location>
</feature>
<name>A0A4D7JCT6_9BACT</name>
<dbReference type="AlphaFoldDB" id="A0A4D7JCT6"/>
<keyword evidence="1" id="KW-0812">Transmembrane</keyword>
<reference evidence="2 3" key="1">
    <citation type="submission" date="2018-04" db="EMBL/GenBank/DDBJ databases">
        <title>Complete genome uncultured novel isolate.</title>
        <authorList>
            <person name="Merlino G."/>
        </authorList>
    </citation>
    <scope>NUCLEOTIDE SEQUENCE [LARGE SCALE GENOMIC DNA]</scope>
    <source>
        <strain evidence="3">R1DC9</strain>
    </source>
</reference>
<keyword evidence="1" id="KW-1133">Transmembrane helix</keyword>
<keyword evidence="1" id="KW-0472">Membrane</keyword>
<feature type="transmembrane region" description="Helical" evidence="1">
    <location>
        <begin position="74"/>
        <end position="90"/>
    </location>
</feature>
<accession>A0A4D7JCT6</accession>
<feature type="transmembrane region" description="Helical" evidence="1">
    <location>
        <begin position="102"/>
        <end position="122"/>
    </location>
</feature>
<evidence type="ECO:0000256" key="1">
    <source>
        <dbReference type="SAM" id="Phobius"/>
    </source>
</evidence>
<protein>
    <submittedName>
        <fullName evidence="2">HupE / UreJ protein</fullName>
    </submittedName>
</protein>
<organism evidence="2 3">
    <name type="scientific">Mangrovivirga cuniculi</name>
    <dbReference type="NCBI Taxonomy" id="2715131"/>
    <lineage>
        <taxon>Bacteria</taxon>
        <taxon>Pseudomonadati</taxon>
        <taxon>Bacteroidota</taxon>
        <taxon>Cytophagia</taxon>
        <taxon>Cytophagales</taxon>
        <taxon>Mangrovivirgaceae</taxon>
        <taxon>Mangrovivirga</taxon>
    </lineage>
</organism>
<dbReference type="EMBL" id="CP028923">
    <property type="protein sequence ID" value="QCK13491.1"/>
    <property type="molecule type" value="Genomic_DNA"/>
</dbReference>
<keyword evidence="3" id="KW-1185">Reference proteome</keyword>